<dbReference type="GO" id="GO:0016314">
    <property type="term" value="F:phosphatidylinositol-3,4,5-trisphosphate 3-phosphatase activity"/>
    <property type="evidence" value="ECO:0007669"/>
    <property type="project" value="TreeGrafter"/>
</dbReference>
<evidence type="ECO:0000313" key="9">
    <source>
        <dbReference type="Ensembl" id="ENSSSUP00005002399.1"/>
    </source>
</evidence>
<dbReference type="GO" id="GO:0005829">
    <property type="term" value="C:cytosol"/>
    <property type="evidence" value="ECO:0007669"/>
    <property type="project" value="TreeGrafter"/>
</dbReference>
<dbReference type="InterPro" id="IPR035892">
    <property type="entry name" value="C2_domain_sf"/>
</dbReference>
<dbReference type="Ensembl" id="ENSSSUT00005002797.1">
    <property type="protein sequence ID" value="ENSSSUP00005002399.1"/>
    <property type="gene ID" value="ENSSSUG00005001548.1"/>
</dbReference>
<feature type="transmembrane region" description="Helical" evidence="5">
    <location>
        <begin position="6"/>
        <end position="25"/>
    </location>
</feature>
<dbReference type="InterPro" id="IPR014020">
    <property type="entry name" value="Tensin_C2-dom"/>
</dbReference>
<evidence type="ECO:0000256" key="2">
    <source>
        <dbReference type="ARBA" id="ARBA00007881"/>
    </source>
</evidence>
<dbReference type="Gene3D" id="2.60.40.1110">
    <property type="match status" value="1"/>
</dbReference>
<dbReference type="Gene3D" id="3.90.190.10">
    <property type="entry name" value="Protein tyrosine phosphatase superfamily"/>
    <property type="match status" value="1"/>
</dbReference>
<dbReference type="PROSITE" id="PS51181">
    <property type="entry name" value="PPASE_TENSIN"/>
    <property type="match status" value="1"/>
</dbReference>
<dbReference type="PROSITE" id="PS00383">
    <property type="entry name" value="TYR_PHOSPHATASE_1"/>
    <property type="match status" value="1"/>
</dbReference>
<keyword evidence="5" id="KW-0812">Transmembrane</keyword>
<dbReference type="FunFam" id="2.60.40.1110:FF:000004">
    <property type="entry name" value="Voltage-sensor containing phosphatase"/>
    <property type="match status" value="1"/>
</dbReference>
<keyword evidence="10" id="KW-1185">Reference proteome</keyword>
<proteinExistence type="inferred from homology"/>
<dbReference type="InterPro" id="IPR051281">
    <property type="entry name" value="Dual-spec_lipid-protein_phosph"/>
</dbReference>
<comment type="subcellular location">
    <subcellularLocation>
        <location evidence="1">Cell projection</location>
    </subcellularLocation>
</comment>
<feature type="transmembrane region" description="Helical" evidence="5">
    <location>
        <begin position="61"/>
        <end position="79"/>
    </location>
</feature>
<organism evidence="9 10">
    <name type="scientific">Suricata suricatta</name>
    <name type="common">Meerkat</name>
    <dbReference type="NCBI Taxonomy" id="37032"/>
    <lineage>
        <taxon>Eukaryota</taxon>
        <taxon>Metazoa</taxon>
        <taxon>Chordata</taxon>
        <taxon>Craniata</taxon>
        <taxon>Vertebrata</taxon>
        <taxon>Euteleostomi</taxon>
        <taxon>Mammalia</taxon>
        <taxon>Eutheria</taxon>
        <taxon>Laurasiatheria</taxon>
        <taxon>Carnivora</taxon>
        <taxon>Feliformia</taxon>
        <taxon>Herpestidae</taxon>
        <taxon>Suricata</taxon>
    </lineage>
</organism>
<dbReference type="GO" id="GO:0042995">
    <property type="term" value="C:cell projection"/>
    <property type="evidence" value="ECO:0007669"/>
    <property type="project" value="UniProtKB-SubCell"/>
</dbReference>
<dbReference type="InterPro" id="IPR016130">
    <property type="entry name" value="Tyr_Pase_AS"/>
</dbReference>
<reference evidence="9 10" key="1">
    <citation type="submission" date="2019-05" db="EMBL/GenBank/DDBJ databases">
        <title>A Chromosome-scale Meerkat (S. suricatta) Genome Assembly.</title>
        <authorList>
            <person name="Dudchenko O."/>
            <person name="Lieberman Aiden E."/>
            <person name="Tung J."/>
            <person name="Barreiro L.B."/>
            <person name="Clutton-Brock T.H."/>
        </authorList>
    </citation>
    <scope>NUCLEOTIDE SEQUENCE [LARGE SCALE GENOMIC DNA]</scope>
</reference>
<protein>
    <submittedName>
        <fullName evidence="9">Uncharacterized protein</fullName>
    </submittedName>
</protein>
<feature type="domain" description="Tyrosine specific protein phosphatases" evidence="6">
    <location>
        <begin position="182"/>
        <end position="242"/>
    </location>
</feature>
<dbReference type="Pfam" id="PF10409">
    <property type="entry name" value="PTEN_C2"/>
    <property type="match status" value="1"/>
</dbReference>
<evidence type="ECO:0000256" key="4">
    <source>
        <dbReference type="ARBA" id="ARBA00023273"/>
    </source>
</evidence>
<dbReference type="CDD" id="cd14510">
    <property type="entry name" value="PTP_VSP_TPTE"/>
    <property type="match status" value="1"/>
</dbReference>
<dbReference type="InterPro" id="IPR000387">
    <property type="entry name" value="Tyr_Pase_dom"/>
</dbReference>
<name>A0A673T024_SURSU</name>
<keyword evidence="3" id="KW-0378">Hydrolase</keyword>
<evidence type="ECO:0000256" key="5">
    <source>
        <dbReference type="SAM" id="Phobius"/>
    </source>
</evidence>
<evidence type="ECO:0000259" key="6">
    <source>
        <dbReference type="PROSITE" id="PS50056"/>
    </source>
</evidence>
<reference evidence="9" key="2">
    <citation type="submission" date="2025-08" db="UniProtKB">
        <authorList>
            <consortium name="Ensembl"/>
        </authorList>
    </citation>
    <scope>IDENTIFICATION</scope>
</reference>
<comment type="similarity">
    <text evidence="2">Belongs to the PTEN phosphatase protein family.</text>
</comment>
<evidence type="ECO:0000313" key="10">
    <source>
        <dbReference type="Proteomes" id="UP000472268"/>
    </source>
</evidence>
<feature type="domain" description="Phosphatase tensin-type" evidence="7">
    <location>
        <begin position="97"/>
        <end position="273"/>
    </location>
</feature>
<keyword evidence="4" id="KW-0966">Cell projection</keyword>
<dbReference type="SUPFAM" id="SSF49562">
    <property type="entry name" value="C2 domain (Calcium/lipid-binding domain, CaLB)"/>
    <property type="match status" value="1"/>
</dbReference>
<accession>A0A673T024</accession>
<dbReference type="SMART" id="SM01326">
    <property type="entry name" value="PTEN_C2"/>
    <property type="match status" value="1"/>
</dbReference>
<sequence length="414" mass="48783">RKRSVFGILLIFVDLSLIITDLLFTRDTTYIPFKYHLISLAIALFFFLDVLLRVYVEGLAILFQSLRLIILIRVFHLAHQKKHLEMLTRRLVSENKRRYKKDGFDLDLTYVTDRIIAMSFPSSGRQSFYRNPIKEVARFLDTRHKDHYQVYNLCSERAYDPKYFHYRVQRIMIDDHNVPTLSEMLAFTKEVDEWMAQDDENVVAIHCKGGKGRTGTMVCACLIASEIFTTAEESLYYFGERRTDKSTSTKYQGIETPSQNRYVGYFADVKNIYNMSLPPRKTLKIKKFIIYSIHGDGNDLKVQIMMQHTIVFLCSASKNCWILHNIETDDVVIHLSNCPPLYDDVKVRFLSSSVLPKYYDNCPFFFWFHTSFIQNNRLYLSRNELDNPHKQKTWKIYRPEFAVEVYFDEVVAGI</sequence>
<evidence type="ECO:0000259" key="8">
    <source>
        <dbReference type="PROSITE" id="PS51182"/>
    </source>
</evidence>
<dbReference type="AlphaFoldDB" id="A0A673T024"/>
<dbReference type="PANTHER" id="PTHR12305">
    <property type="entry name" value="PHOSPHATASE WITH HOMOLOGY TO TENSIN"/>
    <property type="match status" value="1"/>
</dbReference>
<reference evidence="9" key="3">
    <citation type="submission" date="2025-09" db="UniProtKB">
        <authorList>
            <consortium name="Ensembl"/>
        </authorList>
    </citation>
    <scope>IDENTIFICATION</scope>
</reference>
<dbReference type="FunFam" id="3.90.190.10:FF:000053">
    <property type="entry name" value="Phosphatidylinositol 3,4,5-trisphosphate 3-phosphatase TPTE2"/>
    <property type="match status" value="1"/>
</dbReference>
<dbReference type="Proteomes" id="UP000472268">
    <property type="component" value="Chromosome 4"/>
</dbReference>
<dbReference type="InterPro" id="IPR029023">
    <property type="entry name" value="Tensin_phosphatase"/>
</dbReference>
<dbReference type="Pfam" id="PF22785">
    <property type="entry name" value="Tc-R-P"/>
    <property type="match status" value="1"/>
</dbReference>
<keyword evidence="5" id="KW-1133">Transmembrane helix</keyword>
<feature type="transmembrane region" description="Helical" evidence="5">
    <location>
        <begin position="37"/>
        <end position="55"/>
    </location>
</feature>
<dbReference type="InterPro" id="IPR003595">
    <property type="entry name" value="Tyr_Pase_cat"/>
</dbReference>
<dbReference type="InterPro" id="IPR045102">
    <property type="entry name" value="PTP_VSP_TPTE"/>
</dbReference>
<dbReference type="SUPFAM" id="SSF52799">
    <property type="entry name" value="(Phosphotyrosine protein) phosphatases II"/>
    <property type="match status" value="1"/>
</dbReference>
<evidence type="ECO:0000259" key="7">
    <source>
        <dbReference type="PROSITE" id="PS51181"/>
    </source>
</evidence>
<feature type="domain" description="C2 tensin-type" evidence="8">
    <location>
        <begin position="280"/>
        <end position="410"/>
    </location>
</feature>
<dbReference type="PROSITE" id="PS51182">
    <property type="entry name" value="C2_TENSIN"/>
    <property type="match status" value="1"/>
</dbReference>
<dbReference type="InterPro" id="IPR029021">
    <property type="entry name" value="Prot-tyrosine_phosphatase-like"/>
</dbReference>
<dbReference type="PANTHER" id="PTHR12305:SF60">
    <property type="entry name" value="PHOSPHATIDYLINOSITOL 3,4,5-TRISPHOSPHATE 3-PHOSPHATASE TPTE2-RELATED"/>
    <property type="match status" value="1"/>
</dbReference>
<evidence type="ECO:0000256" key="1">
    <source>
        <dbReference type="ARBA" id="ARBA00004316"/>
    </source>
</evidence>
<keyword evidence="5" id="KW-0472">Membrane</keyword>
<dbReference type="SMART" id="SM00404">
    <property type="entry name" value="PTPc_motif"/>
    <property type="match status" value="1"/>
</dbReference>
<dbReference type="PROSITE" id="PS50056">
    <property type="entry name" value="TYR_PHOSPHATASE_2"/>
    <property type="match status" value="1"/>
</dbReference>
<evidence type="ECO:0000256" key="3">
    <source>
        <dbReference type="ARBA" id="ARBA00022801"/>
    </source>
</evidence>